<dbReference type="InterPro" id="IPR023193">
    <property type="entry name" value="EPSP_synthase_CS"/>
</dbReference>
<evidence type="ECO:0000313" key="6">
    <source>
        <dbReference type="EMBL" id="SVB71628.1"/>
    </source>
</evidence>
<keyword evidence="2" id="KW-0963">Cytoplasm</keyword>
<dbReference type="GO" id="GO:0009423">
    <property type="term" value="P:chorismate biosynthetic process"/>
    <property type="evidence" value="ECO:0007669"/>
    <property type="project" value="TreeGrafter"/>
</dbReference>
<dbReference type="PANTHER" id="PTHR21090">
    <property type="entry name" value="AROM/DEHYDROQUINATE SYNTHASE"/>
    <property type="match status" value="1"/>
</dbReference>
<gene>
    <name evidence="6" type="ORF">METZ01_LOCUS224482</name>
</gene>
<dbReference type="SUPFAM" id="SSF55205">
    <property type="entry name" value="EPT/RTPC-like"/>
    <property type="match status" value="1"/>
</dbReference>
<dbReference type="InterPro" id="IPR036968">
    <property type="entry name" value="Enolpyruvate_Tfrase_sf"/>
</dbReference>
<keyword evidence="4" id="KW-0808">Transferase</keyword>
<feature type="non-terminal residue" evidence="6">
    <location>
        <position position="263"/>
    </location>
</feature>
<evidence type="ECO:0000259" key="5">
    <source>
        <dbReference type="Pfam" id="PF00275"/>
    </source>
</evidence>
<name>A0A382G8Q4_9ZZZZ</name>
<reference evidence="6" key="1">
    <citation type="submission" date="2018-05" db="EMBL/GenBank/DDBJ databases">
        <authorList>
            <person name="Lanie J.A."/>
            <person name="Ng W.-L."/>
            <person name="Kazmierczak K.M."/>
            <person name="Andrzejewski T.M."/>
            <person name="Davidsen T.M."/>
            <person name="Wayne K.J."/>
            <person name="Tettelin H."/>
            <person name="Glass J.I."/>
            <person name="Rusch D."/>
            <person name="Podicherti R."/>
            <person name="Tsui H.-C.T."/>
            <person name="Winkler M.E."/>
        </authorList>
    </citation>
    <scope>NUCLEOTIDE SEQUENCE</scope>
</reference>
<accession>A0A382G8Q4</accession>
<evidence type="ECO:0000256" key="4">
    <source>
        <dbReference type="ARBA" id="ARBA00022679"/>
    </source>
</evidence>
<sequence>MLISSKINNGLHGCVNIPGDKSISHRSIIIPSISKGISEISNLLMSDDVLHTINAMKAMGVKINTFEDKIIIHGNGLNSLKKPLKDIYLGNSGTGARLLTGLLSAQNFKSALIGDESLSSRPIKRITTPIELMGGKFEYKNGTLPLHIFGKELKPISYKIPIPSSQVKSGIILAALNTKGQTTINETSITRDHTEIMLKSFGANIKIKKESDMNSIFINGKQELTSKNIYVPCDLSSSSFFIVAAMINKNSNLKLQNININPT</sequence>
<dbReference type="InterPro" id="IPR001986">
    <property type="entry name" value="Enolpyruvate_Tfrase_dom"/>
</dbReference>
<dbReference type="AlphaFoldDB" id="A0A382G8Q4"/>
<dbReference type="EMBL" id="UINC01054205">
    <property type="protein sequence ID" value="SVB71628.1"/>
    <property type="molecule type" value="Genomic_DNA"/>
</dbReference>
<feature type="domain" description="Enolpyruvate transferase" evidence="5">
    <location>
        <begin position="9"/>
        <end position="263"/>
    </location>
</feature>
<proteinExistence type="inferred from homology"/>
<dbReference type="PROSITE" id="PS00104">
    <property type="entry name" value="EPSP_SYNTHASE_1"/>
    <property type="match status" value="1"/>
</dbReference>
<dbReference type="GO" id="GO:0008652">
    <property type="term" value="P:amino acid biosynthetic process"/>
    <property type="evidence" value="ECO:0007669"/>
    <property type="project" value="UniProtKB-KW"/>
</dbReference>
<organism evidence="6">
    <name type="scientific">marine metagenome</name>
    <dbReference type="NCBI Taxonomy" id="408172"/>
    <lineage>
        <taxon>unclassified sequences</taxon>
        <taxon>metagenomes</taxon>
        <taxon>ecological metagenomes</taxon>
    </lineage>
</organism>
<protein>
    <recommendedName>
        <fullName evidence="5">Enolpyruvate transferase domain-containing protein</fullName>
    </recommendedName>
</protein>
<evidence type="ECO:0000256" key="3">
    <source>
        <dbReference type="ARBA" id="ARBA00022605"/>
    </source>
</evidence>
<keyword evidence="3" id="KW-0028">Amino-acid biosynthesis</keyword>
<dbReference type="InterPro" id="IPR013792">
    <property type="entry name" value="RNA3'P_cycl/enolpyr_Trfase_a/b"/>
</dbReference>
<dbReference type="GO" id="GO:0003866">
    <property type="term" value="F:3-phosphoshikimate 1-carboxyvinyltransferase activity"/>
    <property type="evidence" value="ECO:0007669"/>
    <property type="project" value="TreeGrafter"/>
</dbReference>
<dbReference type="FunFam" id="3.65.10.10:FF:000005">
    <property type="entry name" value="3-phosphoshikimate 1-carboxyvinyltransferase"/>
    <property type="match status" value="1"/>
</dbReference>
<comment type="similarity">
    <text evidence="1">Belongs to the EPSP synthase family.</text>
</comment>
<evidence type="ECO:0000256" key="2">
    <source>
        <dbReference type="ARBA" id="ARBA00022490"/>
    </source>
</evidence>
<dbReference type="Pfam" id="PF00275">
    <property type="entry name" value="EPSP_synthase"/>
    <property type="match status" value="1"/>
</dbReference>
<evidence type="ECO:0000256" key="1">
    <source>
        <dbReference type="ARBA" id="ARBA00009948"/>
    </source>
</evidence>
<dbReference type="Gene3D" id="3.65.10.10">
    <property type="entry name" value="Enolpyruvate transferase domain"/>
    <property type="match status" value="2"/>
</dbReference>
<dbReference type="PANTHER" id="PTHR21090:SF5">
    <property type="entry name" value="PENTAFUNCTIONAL AROM POLYPEPTIDE"/>
    <property type="match status" value="1"/>
</dbReference>